<dbReference type="InterPro" id="IPR043519">
    <property type="entry name" value="NT_sf"/>
</dbReference>
<protein>
    <submittedName>
        <fullName evidence="3">tRNA nucleotidyltransferase</fullName>
    </submittedName>
</protein>
<evidence type="ECO:0000313" key="3">
    <source>
        <dbReference type="EMBL" id="ALF01647.1"/>
    </source>
</evidence>
<keyword evidence="1 3" id="KW-0808">Transferase</keyword>
<evidence type="ECO:0000313" key="4">
    <source>
        <dbReference type="Proteomes" id="UP000204057"/>
    </source>
</evidence>
<feature type="domain" description="Poly A polymerase head" evidence="2">
    <location>
        <begin position="30"/>
        <end position="65"/>
    </location>
</feature>
<dbReference type="GO" id="GO:0006396">
    <property type="term" value="P:RNA processing"/>
    <property type="evidence" value="ECO:0007669"/>
    <property type="project" value="InterPro"/>
</dbReference>
<dbReference type="EMBL" id="KT381879">
    <property type="protein sequence ID" value="ALF01647.1"/>
    <property type="molecule type" value="Genomic_DNA"/>
</dbReference>
<dbReference type="OrthoDB" id="3975at10239"/>
<gene>
    <name evidence="3" type="ORF">CPT_Percy13</name>
</gene>
<keyword evidence="4" id="KW-1185">Reference proteome</keyword>
<dbReference type="RefSeq" id="YP_009225245.1">
    <property type="nucleotide sequence ID" value="NC_029092.1"/>
</dbReference>
<name>A0A0M4RBU1_9CAUD</name>
<proteinExistence type="predicted"/>
<organism evidence="3 4">
    <name type="scientific">Caulobacter phage Percy</name>
    <dbReference type="NCBI Taxonomy" id="1701809"/>
    <lineage>
        <taxon>Viruses</taxon>
        <taxon>Duplodnaviria</taxon>
        <taxon>Heunggongvirae</taxon>
        <taxon>Uroviricota</taxon>
        <taxon>Caudoviricetes</taxon>
        <taxon>Autographivirales</taxon>
        <taxon>Autonotataviridae</taxon>
        <taxon>Percyvirus</taxon>
        <taxon>Percyvirus percy</taxon>
    </lineage>
</organism>
<dbReference type="GO" id="GO:0003723">
    <property type="term" value="F:RNA binding"/>
    <property type="evidence" value="ECO:0007669"/>
    <property type="project" value="InterPro"/>
</dbReference>
<evidence type="ECO:0000256" key="1">
    <source>
        <dbReference type="ARBA" id="ARBA00022679"/>
    </source>
</evidence>
<dbReference type="GeneID" id="26796240"/>
<evidence type="ECO:0000259" key="2">
    <source>
        <dbReference type="Pfam" id="PF01743"/>
    </source>
</evidence>
<dbReference type="Pfam" id="PF01743">
    <property type="entry name" value="PolyA_pol"/>
    <property type="match status" value="1"/>
</dbReference>
<sequence length="204" mass="23188">MVVRRLRNGPDLWAALLEDLVPIFGGDTIVAGGAVRDFMLGLEPKDIDIWVNERDLVGMQHKMRRLHEDQYLRWNWYLKEMEDGDPDYNGSIGDNLLIWEGEAVYKPQVGEGAVHMAINVIACPEHVDGIEAVVDRFDMDICQWWFSGGMIHQTPAALAALDNRTATVIRGHDHSRADRRFANFNARNPGVLKYVNPFQGDLFE</sequence>
<dbReference type="GO" id="GO:0016779">
    <property type="term" value="F:nucleotidyltransferase activity"/>
    <property type="evidence" value="ECO:0007669"/>
    <property type="project" value="InterPro"/>
</dbReference>
<reference evidence="3 4" key="1">
    <citation type="journal article" date="2015" name="Genome Announc.">
        <title>Complete Genome Sequence of Caulobacter crescentus Podophage Percy.</title>
        <authorList>
            <person name="Lerma R.A."/>
            <person name="Tidwell T.J."/>
            <person name="Cahill J.L."/>
            <person name="Rasche E.S."/>
            <person name="Kuty Everett G.F."/>
        </authorList>
    </citation>
    <scope>NUCLEOTIDE SEQUENCE [LARGE SCALE GENOMIC DNA]</scope>
</reference>
<dbReference type="InterPro" id="IPR002646">
    <property type="entry name" value="PolA_pol_head_dom"/>
</dbReference>
<accession>A0A0M4RBU1</accession>
<dbReference type="SUPFAM" id="SSF81301">
    <property type="entry name" value="Nucleotidyltransferase"/>
    <property type="match status" value="1"/>
</dbReference>
<dbReference type="Proteomes" id="UP000204057">
    <property type="component" value="Segment"/>
</dbReference>
<dbReference type="KEGG" id="vg:26796240"/>
<dbReference type="Gene3D" id="3.30.460.10">
    <property type="entry name" value="Beta Polymerase, domain 2"/>
    <property type="match status" value="1"/>
</dbReference>